<feature type="domain" description="Carrier" evidence="3">
    <location>
        <begin position="19"/>
        <end position="63"/>
    </location>
</feature>
<evidence type="ECO:0000256" key="2">
    <source>
        <dbReference type="ARBA" id="ARBA00022553"/>
    </source>
</evidence>
<name>A0A7W0CKQ3_9ACTN</name>
<evidence type="ECO:0000256" key="1">
    <source>
        <dbReference type="ARBA" id="ARBA00022450"/>
    </source>
</evidence>
<evidence type="ECO:0000313" key="4">
    <source>
        <dbReference type="EMBL" id="MBA2892920.1"/>
    </source>
</evidence>
<dbReference type="AlphaFoldDB" id="A0A7W0CKQ3"/>
<keyword evidence="2" id="KW-0597">Phosphoprotein</keyword>
<evidence type="ECO:0000259" key="3">
    <source>
        <dbReference type="Pfam" id="PF00550"/>
    </source>
</evidence>
<evidence type="ECO:0000313" key="5">
    <source>
        <dbReference type="Proteomes" id="UP000530928"/>
    </source>
</evidence>
<dbReference type="Gene3D" id="1.10.1200.10">
    <property type="entry name" value="ACP-like"/>
    <property type="match status" value="1"/>
</dbReference>
<sequence length="86" mass="9282">MTTTDHVMRQWLAQALSRCCEGRLSADDIMAADCSFLAMGVDSIAMVRLVDAVECEFDVILDGRFPEDLDALAALLELETSGAGRG</sequence>
<keyword evidence="5" id="KW-1185">Reference proteome</keyword>
<dbReference type="PROSITE" id="PS00012">
    <property type="entry name" value="PHOSPHOPANTETHEINE"/>
    <property type="match status" value="1"/>
</dbReference>
<dbReference type="InterPro" id="IPR006162">
    <property type="entry name" value="Ppantetheine_attach_site"/>
</dbReference>
<reference evidence="4 5" key="1">
    <citation type="submission" date="2020-07" db="EMBL/GenBank/DDBJ databases">
        <title>Genomic Encyclopedia of Type Strains, Phase IV (KMG-IV): sequencing the most valuable type-strain genomes for metagenomic binning, comparative biology and taxonomic classification.</title>
        <authorList>
            <person name="Goeker M."/>
        </authorList>
    </citation>
    <scope>NUCLEOTIDE SEQUENCE [LARGE SCALE GENOMIC DNA]</scope>
    <source>
        <strain evidence="4 5">DSM 45533</strain>
    </source>
</reference>
<dbReference type="InterPro" id="IPR009081">
    <property type="entry name" value="PP-bd_ACP"/>
</dbReference>
<organism evidence="4 5">
    <name type="scientific">Nonomuraea soli</name>
    <dbReference type="NCBI Taxonomy" id="1032476"/>
    <lineage>
        <taxon>Bacteria</taxon>
        <taxon>Bacillati</taxon>
        <taxon>Actinomycetota</taxon>
        <taxon>Actinomycetes</taxon>
        <taxon>Streptosporangiales</taxon>
        <taxon>Streptosporangiaceae</taxon>
        <taxon>Nonomuraea</taxon>
    </lineage>
</organism>
<dbReference type="InterPro" id="IPR036736">
    <property type="entry name" value="ACP-like_sf"/>
</dbReference>
<proteinExistence type="predicted"/>
<protein>
    <submittedName>
        <fullName evidence="4">Acyl carrier protein</fullName>
    </submittedName>
</protein>
<dbReference type="EMBL" id="JACDUR010000004">
    <property type="protein sequence ID" value="MBA2892920.1"/>
    <property type="molecule type" value="Genomic_DNA"/>
</dbReference>
<keyword evidence="1" id="KW-0596">Phosphopantetheine</keyword>
<dbReference type="RefSeq" id="WP_181611633.1">
    <property type="nucleotide sequence ID" value="NZ_BAABAM010000003.1"/>
</dbReference>
<gene>
    <name evidence="4" type="ORF">HNR30_004274</name>
</gene>
<dbReference type="SUPFAM" id="SSF47336">
    <property type="entry name" value="ACP-like"/>
    <property type="match status" value="1"/>
</dbReference>
<dbReference type="Pfam" id="PF00550">
    <property type="entry name" value="PP-binding"/>
    <property type="match status" value="1"/>
</dbReference>
<dbReference type="Proteomes" id="UP000530928">
    <property type="component" value="Unassembled WGS sequence"/>
</dbReference>
<comment type="caution">
    <text evidence="4">The sequence shown here is derived from an EMBL/GenBank/DDBJ whole genome shotgun (WGS) entry which is preliminary data.</text>
</comment>
<accession>A0A7W0CKQ3</accession>